<accession>A0AAW1XPE6</accession>
<comment type="caution">
    <text evidence="2">The sequence shown here is derived from an EMBL/GenBank/DDBJ whole genome shotgun (WGS) entry which is preliminary data.</text>
</comment>
<evidence type="ECO:0000313" key="2">
    <source>
        <dbReference type="EMBL" id="KAK9938682.1"/>
    </source>
</evidence>
<reference evidence="2 3" key="1">
    <citation type="journal article" date="2023" name="G3 (Bethesda)">
        <title>A chromosome-length genome assembly and annotation of blackberry (Rubus argutus, cv. 'Hillquist').</title>
        <authorList>
            <person name="Bruna T."/>
            <person name="Aryal R."/>
            <person name="Dudchenko O."/>
            <person name="Sargent D.J."/>
            <person name="Mead D."/>
            <person name="Buti M."/>
            <person name="Cavallini A."/>
            <person name="Hytonen T."/>
            <person name="Andres J."/>
            <person name="Pham M."/>
            <person name="Weisz D."/>
            <person name="Mascagni F."/>
            <person name="Usai G."/>
            <person name="Natali L."/>
            <person name="Bassil N."/>
            <person name="Fernandez G.E."/>
            <person name="Lomsadze A."/>
            <person name="Armour M."/>
            <person name="Olukolu B."/>
            <person name="Poorten T."/>
            <person name="Britton C."/>
            <person name="Davik J."/>
            <person name="Ashrafi H."/>
            <person name="Aiden E.L."/>
            <person name="Borodovsky M."/>
            <person name="Worthington M."/>
        </authorList>
    </citation>
    <scope>NUCLEOTIDE SEQUENCE [LARGE SCALE GENOMIC DNA]</scope>
    <source>
        <strain evidence="2">PI 553951</strain>
    </source>
</reference>
<organism evidence="2 3">
    <name type="scientific">Rubus argutus</name>
    <name type="common">Southern blackberry</name>
    <dbReference type="NCBI Taxonomy" id="59490"/>
    <lineage>
        <taxon>Eukaryota</taxon>
        <taxon>Viridiplantae</taxon>
        <taxon>Streptophyta</taxon>
        <taxon>Embryophyta</taxon>
        <taxon>Tracheophyta</taxon>
        <taxon>Spermatophyta</taxon>
        <taxon>Magnoliopsida</taxon>
        <taxon>eudicotyledons</taxon>
        <taxon>Gunneridae</taxon>
        <taxon>Pentapetalae</taxon>
        <taxon>rosids</taxon>
        <taxon>fabids</taxon>
        <taxon>Rosales</taxon>
        <taxon>Rosaceae</taxon>
        <taxon>Rosoideae</taxon>
        <taxon>Rosoideae incertae sedis</taxon>
        <taxon>Rubus</taxon>
    </lineage>
</organism>
<feature type="transmembrane region" description="Helical" evidence="1">
    <location>
        <begin position="6"/>
        <end position="28"/>
    </location>
</feature>
<name>A0AAW1XPE6_RUBAR</name>
<gene>
    <name evidence="2" type="ORF">M0R45_015405</name>
</gene>
<sequence>MKSDALFVARTLFVATLGIGVTVVFTAVTRESIKSWKEAKVRIEQRKIAECLETASRLCLSSVLVIMK</sequence>
<dbReference type="EMBL" id="JBEDUW010000003">
    <property type="protein sequence ID" value="KAK9938682.1"/>
    <property type="molecule type" value="Genomic_DNA"/>
</dbReference>
<dbReference type="Proteomes" id="UP001457282">
    <property type="component" value="Unassembled WGS sequence"/>
</dbReference>
<proteinExistence type="predicted"/>
<evidence type="ECO:0000256" key="1">
    <source>
        <dbReference type="SAM" id="Phobius"/>
    </source>
</evidence>
<keyword evidence="3" id="KW-1185">Reference proteome</keyword>
<protein>
    <submittedName>
        <fullName evidence="2">Uncharacterized protein</fullName>
    </submittedName>
</protein>
<evidence type="ECO:0000313" key="3">
    <source>
        <dbReference type="Proteomes" id="UP001457282"/>
    </source>
</evidence>
<keyword evidence="1" id="KW-0472">Membrane</keyword>
<keyword evidence="1" id="KW-0812">Transmembrane</keyword>
<dbReference type="AlphaFoldDB" id="A0AAW1XPE6"/>
<keyword evidence="1" id="KW-1133">Transmembrane helix</keyword>